<keyword evidence="2" id="KW-1185">Reference proteome</keyword>
<accession>A0A6J7ZNY1</accession>
<reference evidence="1" key="1">
    <citation type="submission" date="2020-05" db="EMBL/GenBank/DDBJ databases">
        <authorList>
            <consortium name="Genoscope - CEA"/>
            <person name="William W."/>
        </authorList>
    </citation>
    <scope>NUCLEOTIDE SEQUENCE [LARGE SCALE GENOMIC DNA]</scope>
    <source>
        <strain evidence="1">PCC 7821</strain>
    </source>
</reference>
<dbReference type="EMBL" id="CZCZ02000014">
    <property type="protein sequence ID" value="CAC5344575.1"/>
    <property type="molecule type" value="Genomic_DNA"/>
</dbReference>
<protein>
    <submittedName>
        <fullName evidence="1">Uncharacterized protein</fullName>
    </submittedName>
</protein>
<organism evidence="1 2">
    <name type="scientific">Planktothrix rubescens CCAP 1459/22</name>
    <dbReference type="NCBI Taxonomy" id="329571"/>
    <lineage>
        <taxon>Bacteria</taxon>
        <taxon>Bacillati</taxon>
        <taxon>Cyanobacteriota</taxon>
        <taxon>Cyanophyceae</taxon>
        <taxon>Oscillatoriophycideae</taxon>
        <taxon>Oscillatoriales</taxon>
        <taxon>Microcoleaceae</taxon>
        <taxon>Planktothrix</taxon>
    </lineage>
</organism>
<evidence type="ECO:0000313" key="2">
    <source>
        <dbReference type="Proteomes" id="UP000196521"/>
    </source>
</evidence>
<dbReference type="Proteomes" id="UP000196521">
    <property type="component" value="Chromosome"/>
</dbReference>
<comment type="caution">
    <text evidence="1">The sequence shown here is derived from an EMBL/GenBank/DDBJ whole genome shotgun (WGS) entry which is preliminary data.</text>
</comment>
<proteinExistence type="predicted"/>
<evidence type="ECO:0000313" key="1">
    <source>
        <dbReference type="EMBL" id="CAC5344575.1"/>
    </source>
</evidence>
<gene>
    <name evidence="1" type="ORF">PLAN_40990</name>
</gene>
<name>A0A6J7ZNY1_PLARU</name>
<sequence length="71" mass="7915">MFRITIRAGLDHLYSLFPPPLAPRVRGVWGAVSLALRSRGVWGAVSLALRSRGVWGGCSLFPSFHNYLEQF</sequence>
<dbReference type="EMBL" id="LR812490">
    <property type="protein sequence ID" value="CAC5344575.1"/>
    <property type="molecule type" value="Genomic_DNA"/>
</dbReference>
<dbReference type="AlphaFoldDB" id="A0A6J7ZNY1"/>